<dbReference type="Gene3D" id="3.30.2060.10">
    <property type="entry name" value="Penicillin-binding protein 1b domain"/>
    <property type="match status" value="1"/>
</dbReference>
<evidence type="ECO:0000256" key="3">
    <source>
        <dbReference type="ARBA" id="ARBA00022763"/>
    </source>
</evidence>
<dbReference type="SUPFAM" id="SSF143517">
    <property type="entry name" value="TRCF domain-like"/>
    <property type="match status" value="1"/>
</dbReference>
<keyword evidence="7 9" id="KW-0238">DNA-binding</keyword>
<keyword evidence="1 9" id="KW-0963">Cytoplasm</keyword>
<dbReference type="HAMAP" id="MF_00969">
    <property type="entry name" value="TRCF"/>
    <property type="match status" value="1"/>
</dbReference>
<dbReference type="PANTHER" id="PTHR47964:SF1">
    <property type="entry name" value="ATP-DEPENDENT DNA HELICASE HOMOLOG RECG, CHLOROPLASTIC"/>
    <property type="match status" value="1"/>
</dbReference>
<dbReference type="Pfam" id="PF03461">
    <property type="entry name" value="TRCF"/>
    <property type="match status" value="1"/>
</dbReference>
<dbReference type="EMBL" id="JAJEQN010000011">
    <property type="protein sequence ID" value="MCC2221226.1"/>
    <property type="molecule type" value="Genomic_DNA"/>
</dbReference>
<dbReference type="SMART" id="SM00982">
    <property type="entry name" value="TRCF"/>
    <property type="match status" value="1"/>
</dbReference>
<dbReference type="PANTHER" id="PTHR47964">
    <property type="entry name" value="ATP-DEPENDENT DNA HELICASE HOMOLOG RECG, CHLOROPLASTIC"/>
    <property type="match status" value="1"/>
</dbReference>
<evidence type="ECO:0000256" key="7">
    <source>
        <dbReference type="ARBA" id="ARBA00023125"/>
    </source>
</evidence>
<comment type="similarity">
    <text evidence="9">In the C-terminal section; belongs to the helicase family. RecG subfamily.</text>
</comment>
<comment type="similarity">
    <text evidence="9">In the N-terminal section; belongs to the UvrB family.</text>
</comment>
<dbReference type="InterPro" id="IPR014001">
    <property type="entry name" value="Helicase_ATP-bd"/>
</dbReference>
<dbReference type="GO" id="GO:0000716">
    <property type="term" value="P:transcription-coupled nucleotide-excision repair, DNA damage recognition"/>
    <property type="evidence" value="ECO:0007669"/>
    <property type="project" value="UniProtKB-UniRule"/>
</dbReference>
<dbReference type="InterPro" id="IPR004576">
    <property type="entry name" value="Mfd"/>
</dbReference>
<keyword evidence="8 9" id="KW-0234">DNA repair</keyword>
<keyword evidence="4 9" id="KW-0378">Hydrolase</keyword>
<sequence length="1175" mass="134573">MGIFANPLTDLLEYEDFSRDFLKGTDPVGMTGCIDSEKVHFMSTFLGEKKVQLVVTYNEQRAREIEEDYKLFCSQVYVIPPRDLIFFSADLQGNAIIAERMKAFAALYQDEAKVIITTMDALMSAAVPFEQLMSHVIKLKEGDELDLEKLKHDLTVMGYERVGRVEEPGQFTVHGGIADVYPLTMEDPVRIELWGDEIDTIRCFEPQSQRSMDQIECVSVFPAAEVIADDTARRRAVGMIQNELESQLAVFKKAKEPDKAKRLREETNRILEALGEDVVLEAPDSYISYFYPRTVQLSEYFDEKNTLVFLDEPMRLKERGDGVQAEFEESMKNRLEQGFLLPGQTALLTPAKHVLAAFERGQVAALSSLDSRLADFTVVNSYAVNVQNMNTYREGFELLIKDLTHWKKEKYRIVLLCPSRTRANRIVNQLIEYDLLAYYSEDEDKKINPGEIMVTYGNLHRGFLYPMLKFAVITESDIFGVKKKKKEKKSHYQGQRISDFAQLKPGDYVVHENYGLGIYRGTERQIVDKVTKDYIKIEYGDGGKLYFPVTQLHMIQKYADSESKQPKLNKLNGQEWTKTKSRVQKAVNNIAKELVELYAVRQSGHGYQYGTDTVWQKEFEELVPFDETADQLAAIDATKADMESTKIMDRLVCGDVGYGKTEIAIRAAFKAVQDSKQVVFLVPTTILAQQHYNTFVERMKDYPIRIELLSRFRTSAQIKASLERLKKGLADIVIGTHRVLSKDVVFKDLGLLIIDEEQRFGVTHKEKIKQLKKDVDVLTLTATPIPRTLHMSMIGVRDMSVLEEAPYERRPIQTYVMEMNWEMVREAINRELARDGQVYYVYNRVKDIDQITAQIAKLVPDANVAFAHGQMSERQLEQIMMDFVNGDIDVLVSTTIIETGLNIPNVNTIIIHDSDRYGLAQLYQLRGRVGRSNRTAYAFIMYQRNKILKEEAEKRLQAIREYTDLGSGIKIAMRDLEIRGAGNLLGSEQHGHMEAVGYDLYCKMLNMAVKKEKGELEMEETFETTVDIPISAYIPDSYIRNEEDRMEIYKRIAAVETEEESMDMIDELIDRFGSVPKPVTNLLEVSILRADAHSLYIKEIKSSSTEIRLFMHPRAKFDTMRVPDLIQSYRGALRLLDKDNPYFLLRAGDGAVKEKTLTLKTLKKLLSDIKTLIVS</sequence>
<comment type="subcellular location">
    <subcellularLocation>
        <location evidence="9">Cytoplasm</location>
    </subcellularLocation>
</comment>
<evidence type="ECO:0000256" key="9">
    <source>
        <dbReference type="HAMAP-Rule" id="MF_00969"/>
    </source>
</evidence>
<dbReference type="GO" id="GO:0005524">
    <property type="term" value="F:ATP binding"/>
    <property type="evidence" value="ECO:0007669"/>
    <property type="project" value="UniProtKB-UniRule"/>
</dbReference>
<dbReference type="InterPro" id="IPR041471">
    <property type="entry name" value="UvrB_inter"/>
</dbReference>
<dbReference type="InterPro" id="IPR036101">
    <property type="entry name" value="CarD-like/TRCF_RID_sf"/>
</dbReference>
<evidence type="ECO:0000259" key="11">
    <source>
        <dbReference type="PROSITE" id="PS51194"/>
    </source>
</evidence>
<dbReference type="RefSeq" id="WP_308731522.1">
    <property type="nucleotide sequence ID" value="NZ_JAJEQN010000011.1"/>
</dbReference>
<dbReference type="SMART" id="SM01058">
    <property type="entry name" value="CarD_TRCF"/>
    <property type="match status" value="1"/>
</dbReference>
<dbReference type="AlphaFoldDB" id="A0AAE3E4N6"/>
<dbReference type="SMART" id="SM00490">
    <property type="entry name" value="HELICc"/>
    <property type="match status" value="1"/>
</dbReference>
<keyword evidence="5" id="KW-0347">Helicase</keyword>
<dbReference type="Proteomes" id="UP001198200">
    <property type="component" value="Unassembled WGS sequence"/>
</dbReference>
<feature type="domain" description="Helicase C-terminal" evidence="11">
    <location>
        <begin position="811"/>
        <end position="977"/>
    </location>
</feature>
<dbReference type="GO" id="GO:0003678">
    <property type="term" value="F:DNA helicase activity"/>
    <property type="evidence" value="ECO:0007669"/>
    <property type="project" value="TreeGrafter"/>
</dbReference>
<protein>
    <recommendedName>
        <fullName evidence="9">Transcription-repair-coupling factor</fullName>
        <shortName evidence="9">TRCF</shortName>
        <ecNumber evidence="9">3.6.4.-</ecNumber>
    </recommendedName>
</protein>
<dbReference type="InterPro" id="IPR037235">
    <property type="entry name" value="TRCF-like_C_D7"/>
</dbReference>
<dbReference type="EC" id="3.6.4.-" evidence="9"/>
<name>A0AAE3E4N6_9FIRM</name>
<evidence type="ECO:0000256" key="2">
    <source>
        <dbReference type="ARBA" id="ARBA00022741"/>
    </source>
</evidence>
<dbReference type="Pfam" id="PF17757">
    <property type="entry name" value="UvrB_inter"/>
    <property type="match status" value="1"/>
</dbReference>
<dbReference type="GO" id="GO:0006355">
    <property type="term" value="P:regulation of DNA-templated transcription"/>
    <property type="evidence" value="ECO:0007669"/>
    <property type="project" value="UniProtKB-UniRule"/>
</dbReference>
<dbReference type="InterPro" id="IPR001650">
    <property type="entry name" value="Helicase_C-like"/>
</dbReference>
<evidence type="ECO:0000256" key="5">
    <source>
        <dbReference type="ARBA" id="ARBA00022806"/>
    </source>
</evidence>
<evidence type="ECO:0000256" key="6">
    <source>
        <dbReference type="ARBA" id="ARBA00022840"/>
    </source>
</evidence>
<evidence type="ECO:0000256" key="1">
    <source>
        <dbReference type="ARBA" id="ARBA00022490"/>
    </source>
</evidence>
<dbReference type="InterPro" id="IPR047112">
    <property type="entry name" value="RecG/Mfd"/>
</dbReference>
<dbReference type="SUPFAM" id="SSF141259">
    <property type="entry name" value="CarD-like"/>
    <property type="match status" value="1"/>
</dbReference>
<comment type="function">
    <text evidence="9">Couples transcription and DNA repair by recognizing RNA polymerase (RNAP) stalled at DNA lesions. Mediates ATP-dependent release of RNAP and its truncated transcript from the DNA, and recruitment of nucleotide excision repair machinery to the damaged site.</text>
</comment>
<evidence type="ECO:0000259" key="10">
    <source>
        <dbReference type="PROSITE" id="PS51192"/>
    </source>
</evidence>
<keyword evidence="2 9" id="KW-0547">Nucleotide-binding</keyword>
<proteinExistence type="inferred from homology"/>
<dbReference type="SUPFAM" id="SSF52540">
    <property type="entry name" value="P-loop containing nucleoside triphosphate hydrolases"/>
    <property type="match status" value="3"/>
</dbReference>
<dbReference type="InterPro" id="IPR011545">
    <property type="entry name" value="DEAD/DEAH_box_helicase_dom"/>
</dbReference>
<dbReference type="Gene3D" id="3.90.1150.50">
    <property type="entry name" value="Transcription-repair-coupling factor, D7 domain"/>
    <property type="match status" value="1"/>
</dbReference>
<dbReference type="GO" id="GO:0005737">
    <property type="term" value="C:cytoplasm"/>
    <property type="evidence" value="ECO:0007669"/>
    <property type="project" value="UniProtKB-SubCell"/>
</dbReference>
<dbReference type="InterPro" id="IPR005118">
    <property type="entry name" value="TRCF_C"/>
</dbReference>
<gene>
    <name evidence="9 12" type="primary">mfd</name>
    <name evidence="12" type="ORF">LKD48_06125</name>
</gene>
<evidence type="ECO:0000256" key="4">
    <source>
        <dbReference type="ARBA" id="ARBA00022801"/>
    </source>
</evidence>
<keyword evidence="6 9" id="KW-0067">ATP-binding</keyword>
<dbReference type="SMART" id="SM00487">
    <property type="entry name" value="DEXDc"/>
    <property type="match status" value="1"/>
</dbReference>
<dbReference type="GO" id="GO:0016787">
    <property type="term" value="F:hydrolase activity"/>
    <property type="evidence" value="ECO:0007669"/>
    <property type="project" value="UniProtKB-KW"/>
</dbReference>
<dbReference type="NCBIfam" id="TIGR00580">
    <property type="entry name" value="mfd"/>
    <property type="match status" value="1"/>
</dbReference>
<dbReference type="InterPro" id="IPR027417">
    <property type="entry name" value="P-loop_NTPase"/>
</dbReference>
<dbReference type="PROSITE" id="PS51192">
    <property type="entry name" value="HELICASE_ATP_BIND_1"/>
    <property type="match status" value="1"/>
</dbReference>
<reference evidence="12 13" key="1">
    <citation type="submission" date="2021-10" db="EMBL/GenBank/DDBJ databases">
        <title>Anaerobic single-cell dispensing facilitates the cultivation of human gut bacteria.</title>
        <authorList>
            <person name="Afrizal A."/>
        </authorList>
    </citation>
    <scope>NUCLEOTIDE SEQUENCE [LARGE SCALE GENOMIC DNA]</scope>
    <source>
        <strain evidence="12 13">CLA-AA-H224</strain>
    </source>
</reference>
<comment type="caution">
    <text evidence="12">The sequence shown here is derived from an EMBL/GenBank/DDBJ whole genome shotgun (WGS) entry which is preliminary data.</text>
</comment>
<dbReference type="Pfam" id="PF00271">
    <property type="entry name" value="Helicase_C"/>
    <property type="match status" value="1"/>
</dbReference>
<dbReference type="Pfam" id="PF00270">
    <property type="entry name" value="DEAD"/>
    <property type="match status" value="1"/>
</dbReference>
<evidence type="ECO:0000313" key="13">
    <source>
        <dbReference type="Proteomes" id="UP001198200"/>
    </source>
</evidence>
<evidence type="ECO:0000313" key="12">
    <source>
        <dbReference type="EMBL" id="MCC2221226.1"/>
    </source>
</evidence>
<dbReference type="Gene3D" id="3.40.50.11180">
    <property type="match status" value="1"/>
</dbReference>
<keyword evidence="13" id="KW-1185">Reference proteome</keyword>
<dbReference type="Pfam" id="PF02559">
    <property type="entry name" value="CarD_TRCF_RID"/>
    <property type="match status" value="1"/>
</dbReference>
<evidence type="ECO:0000256" key="8">
    <source>
        <dbReference type="ARBA" id="ARBA00023204"/>
    </source>
</evidence>
<dbReference type="InterPro" id="IPR003711">
    <property type="entry name" value="CarD-like/TRCF_RID"/>
</dbReference>
<dbReference type="GO" id="GO:0003684">
    <property type="term" value="F:damaged DNA binding"/>
    <property type="evidence" value="ECO:0007669"/>
    <property type="project" value="InterPro"/>
</dbReference>
<dbReference type="CDD" id="cd17991">
    <property type="entry name" value="DEXHc_TRCF"/>
    <property type="match status" value="1"/>
</dbReference>
<dbReference type="Gene3D" id="2.40.10.170">
    <property type="match status" value="1"/>
</dbReference>
<organism evidence="12 13">
    <name type="scientific">Anthropogastromicrobium aceti</name>
    <dbReference type="NCBI Taxonomy" id="2981768"/>
    <lineage>
        <taxon>Bacteria</taxon>
        <taxon>Bacillati</taxon>
        <taxon>Bacillota</taxon>
        <taxon>Clostridia</taxon>
        <taxon>Lachnospirales</taxon>
        <taxon>Lachnospiraceae</taxon>
        <taxon>Anthropogastromicrobium</taxon>
    </lineage>
</organism>
<dbReference type="PROSITE" id="PS51194">
    <property type="entry name" value="HELICASE_CTER"/>
    <property type="match status" value="1"/>
</dbReference>
<accession>A0AAE3E4N6</accession>
<keyword evidence="3 9" id="KW-0227">DNA damage</keyword>
<dbReference type="Gene3D" id="3.40.50.300">
    <property type="entry name" value="P-loop containing nucleotide triphosphate hydrolases"/>
    <property type="match status" value="2"/>
</dbReference>
<feature type="domain" description="Helicase ATP-binding" evidence="10">
    <location>
        <begin position="641"/>
        <end position="802"/>
    </location>
</feature>